<dbReference type="CDD" id="cd00067">
    <property type="entry name" value="GAL4"/>
    <property type="match status" value="1"/>
</dbReference>
<dbReference type="AlphaFoldDB" id="A0A8G0PBB2"/>
<dbReference type="InterPro" id="IPR051089">
    <property type="entry name" value="prtT"/>
</dbReference>
<evidence type="ECO:0000256" key="7">
    <source>
        <dbReference type="SAM" id="MobiDB-lite"/>
    </source>
</evidence>
<keyword evidence="5" id="KW-0804">Transcription</keyword>
<name>A0A8G0PBB2_9HYPO</name>
<dbReference type="GO" id="GO:0000981">
    <property type="term" value="F:DNA-binding transcription factor activity, RNA polymerase II-specific"/>
    <property type="evidence" value="ECO:0007669"/>
    <property type="project" value="InterPro"/>
</dbReference>
<dbReference type="Gene3D" id="4.10.240.10">
    <property type="entry name" value="Zn(2)-C6 fungal-type DNA-binding domain"/>
    <property type="match status" value="1"/>
</dbReference>
<gene>
    <name evidence="9" type="ORF">H0G86_000301</name>
</gene>
<dbReference type="SMART" id="SM00066">
    <property type="entry name" value="GAL4"/>
    <property type="match status" value="1"/>
</dbReference>
<keyword evidence="4" id="KW-0238">DNA-binding</keyword>
<feature type="domain" description="Zn(2)-C6 fungal-type" evidence="8">
    <location>
        <begin position="21"/>
        <end position="50"/>
    </location>
</feature>
<keyword evidence="10" id="KW-1185">Reference proteome</keyword>
<dbReference type="CDD" id="cd12148">
    <property type="entry name" value="fungal_TF_MHR"/>
    <property type="match status" value="1"/>
</dbReference>
<evidence type="ECO:0000256" key="4">
    <source>
        <dbReference type="ARBA" id="ARBA00023125"/>
    </source>
</evidence>
<comment type="subcellular location">
    <subcellularLocation>
        <location evidence="1">Nucleus</location>
    </subcellularLocation>
</comment>
<evidence type="ECO:0000256" key="3">
    <source>
        <dbReference type="ARBA" id="ARBA00023015"/>
    </source>
</evidence>
<evidence type="ECO:0000313" key="9">
    <source>
        <dbReference type="EMBL" id="QYS92909.1"/>
    </source>
</evidence>
<evidence type="ECO:0000256" key="5">
    <source>
        <dbReference type="ARBA" id="ARBA00023163"/>
    </source>
</evidence>
<accession>A0A8G0PBB2</accession>
<dbReference type="PANTHER" id="PTHR31845:SF21">
    <property type="entry name" value="REGULATORY PROTEIN LEU3"/>
    <property type="match status" value="1"/>
</dbReference>
<dbReference type="SUPFAM" id="SSF57701">
    <property type="entry name" value="Zn2/Cys6 DNA-binding domain"/>
    <property type="match status" value="1"/>
</dbReference>
<evidence type="ECO:0000256" key="1">
    <source>
        <dbReference type="ARBA" id="ARBA00004123"/>
    </source>
</evidence>
<proteinExistence type="predicted"/>
<dbReference type="GO" id="GO:0006351">
    <property type="term" value="P:DNA-templated transcription"/>
    <property type="evidence" value="ECO:0007669"/>
    <property type="project" value="InterPro"/>
</dbReference>
<protein>
    <recommendedName>
        <fullName evidence="8">Zn(2)-C6 fungal-type domain-containing protein</fullName>
    </recommendedName>
</protein>
<dbReference type="InterPro" id="IPR007219">
    <property type="entry name" value="XnlR_reg_dom"/>
</dbReference>
<dbReference type="InterPro" id="IPR001138">
    <property type="entry name" value="Zn2Cys6_DnaBD"/>
</dbReference>
<evidence type="ECO:0000313" key="10">
    <source>
        <dbReference type="Proteomes" id="UP000826661"/>
    </source>
</evidence>
<feature type="region of interest" description="Disordered" evidence="7">
    <location>
        <begin position="552"/>
        <end position="580"/>
    </location>
</feature>
<dbReference type="PROSITE" id="PS50048">
    <property type="entry name" value="ZN2_CY6_FUNGAL_2"/>
    <property type="match status" value="1"/>
</dbReference>
<reference evidence="9 10" key="1">
    <citation type="journal article" date="2021" name="BMC Genomics">
        <title>Telomere-to-telomere genome assembly of asparaginase-producing Trichoderma simmonsii.</title>
        <authorList>
            <person name="Chung D."/>
            <person name="Kwon Y.M."/>
            <person name="Yang Y."/>
        </authorList>
    </citation>
    <scope>NUCLEOTIDE SEQUENCE [LARGE SCALE GENOMIC DNA]</scope>
    <source>
        <strain evidence="9 10">GH-Sj1</strain>
    </source>
</reference>
<dbReference type="PROSITE" id="PS00463">
    <property type="entry name" value="ZN2_CY6_FUNGAL_1"/>
    <property type="match status" value="1"/>
</dbReference>
<evidence type="ECO:0000256" key="6">
    <source>
        <dbReference type="ARBA" id="ARBA00023242"/>
    </source>
</evidence>
<keyword evidence="3" id="KW-0805">Transcription regulation</keyword>
<dbReference type="Pfam" id="PF04082">
    <property type="entry name" value="Fungal_trans"/>
    <property type="match status" value="1"/>
</dbReference>
<dbReference type="GO" id="GO:0005634">
    <property type="term" value="C:nucleus"/>
    <property type="evidence" value="ECO:0007669"/>
    <property type="project" value="UniProtKB-SubCell"/>
</dbReference>
<dbReference type="InterPro" id="IPR036864">
    <property type="entry name" value="Zn2-C6_fun-type_DNA-bd_sf"/>
</dbReference>
<dbReference type="Pfam" id="PF00172">
    <property type="entry name" value="Zn_clus"/>
    <property type="match status" value="1"/>
</dbReference>
<evidence type="ECO:0000256" key="2">
    <source>
        <dbReference type="ARBA" id="ARBA00022723"/>
    </source>
</evidence>
<dbReference type="PANTHER" id="PTHR31845">
    <property type="entry name" value="FINGER DOMAIN PROTEIN, PUTATIVE-RELATED"/>
    <property type="match status" value="1"/>
</dbReference>
<dbReference type="EMBL" id="CP075864">
    <property type="protein sequence ID" value="QYS92909.1"/>
    <property type="molecule type" value="Genomic_DNA"/>
</dbReference>
<dbReference type="GO" id="GO:0008270">
    <property type="term" value="F:zinc ion binding"/>
    <property type="evidence" value="ECO:0007669"/>
    <property type="project" value="InterPro"/>
</dbReference>
<dbReference type="Proteomes" id="UP000826661">
    <property type="component" value="Chromosome I"/>
</dbReference>
<keyword evidence="2" id="KW-0479">Metal-binding</keyword>
<dbReference type="GO" id="GO:0000976">
    <property type="term" value="F:transcription cis-regulatory region binding"/>
    <property type="evidence" value="ECO:0007669"/>
    <property type="project" value="TreeGrafter"/>
</dbReference>
<evidence type="ECO:0000259" key="8">
    <source>
        <dbReference type="PROSITE" id="PS50048"/>
    </source>
</evidence>
<sequence>MVQTMATDSSRAMPAAKRRRACEQCRQQKIRCDTEPPNVCSRCRRMGLRCAASPNPRARQTKAQLREENEQLRLRAELIDSWMERNSVTEAPVSVQGQPHELLRPPSMAESALIVSPMASHANSCTSGDERCAARALAGQIIESKKIRGCFSLFFRDYLPSIPIFDPQLSPDHYYESSQFLFWAMVFVGSRRYSEDPTLLGRLRCRMNAMALLALESRESPIETIKGILLLCMWPIPMNTMHKDISHVLSGAAVHLGMQIGLHITGSGQDFARGRLNRSQVQKIDRAHLWMYCLMVLHSTSIREGLSPFLMVDPNAVGLSDDSLDSDFPLETRVRRNMYAAVVAASSAIVRILSTAPSAPAADSLGPLIAMCDSRLLALERMAMKQTDAVNLLCCRLHILSFYFLQNPASPNQEGLLQLYTLCCKLTNDINNLNQHPQLVDICTVFIERAVMLAAICILKIHRSELAPFIDLDAGERAYFSAIQFCKQASLENDDLGARAFTILSQLWTSRNVFQRSNGRIDSLSTRIRTRLSMSIVFDCFWWWREEFTGQTSPYRDESRGTSRRPTPPPDIPQLDLQQPSSNLLDQTEDMTEETYLFSAKPFPDYDWAASIELREFDALLMDQAISSS</sequence>
<organism evidence="9 10">
    <name type="scientific">Trichoderma simmonsii</name>
    <dbReference type="NCBI Taxonomy" id="1491479"/>
    <lineage>
        <taxon>Eukaryota</taxon>
        <taxon>Fungi</taxon>
        <taxon>Dikarya</taxon>
        <taxon>Ascomycota</taxon>
        <taxon>Pezizomycotina</taxon>
        <taxon>Sordariomycetes</taxon>
        <taxon>Hypocreomycetidae</taxon>
        <taxon>Hypocreales</taxon>
        <taxon>Hypocreaceae</taxon>
        <taxon>Trichoderma</taxon>
    </lineage>
</organism>
<keyword evidence="6" id="KW-0539">Nucleus</keyword>